<dbReference type="PANTHER" id="PTHR10088">
    <property type="entry name" value="GLUCOKINASE REGULATORY PROTEIN"/>
    <property type="match status" value="1"/>
</dbReference>
<dbReference type="RefSeq" id="WP_078815452.1">
    <property type="nucleotide sequence ID" value="NZ_FUYE01000019.1"/>
</dbReference>
<feature type="domain" description="SIS" evidence="3">
    <location>
        <begin position="387"/>
        <end position="558"/>
    </location>
</feature>
<accession>A0A1T4YWP2</accession>
<dbReference type="InterPro" id="IPR005486">
    <property type="entry name" value="Glucokinase_regulatory_CS"/>
</dbReference>
<dbReference type="OrthoDB" id="9813395at2"/>
<dbReference type="Gene3D" id="1.10.8.1080">
    <property type="match status" value="1"/>
</dbReference>
<dbReference type="PROSITE" id="PS01272">
    <property type="entry name" value="GCKR"/>
    <property type="match status" value="1"/>
</dbReference>
<evidence type="ECO:0000256" key="2">
    <source>
        <dbReference type="ARBA" id="ARBA00023277"/>
    </source>
</evidence>
<protein>
    <submittedName>
        <fullName evidence="4">N-acetylmuramic acid 6-phosphate etherase</fullName>
    </submittedName>
</protein>
<dbReference type="PROSITE" id="PS51464">
    <property type="entry name" value="SIS"/>
    <property type="match status" value="1"/>
</dbReference>
<evidence type="ECO:0000313" key="4">
    <source>
        <dbReference type="EMBL" id="SKB05711.1"/>
    </source>
</evidence>
<dbReference type="GO" id="GO:0016835">
    <property type="term" value="F:carbon-oxygen lyase activity"/>
    <property type="evidence" value="ECO:0007669"/>
    <property type="project" value="InterPro"/>
</dbReference>
<name>A0A1T4YWP2_9BACT</name>
<dbReference type="STRING" id="48467.SAMN02745166_04309"/>
<proteinExistence type="predicted"/>
<evidence type="ECO:0000256" key="1">
    <source>
        <dbReference type="ARBA" id="ARBA00023239"/>
    </source>
</evidence>
<dbReference type="Gene3D" id="3.40.50.10490">
    <property type="entry name" value="Glucose-6-phosphate isomerase like protein, domain 1"/>
    <property type="match status" value="1"/>
</dbReference>
<dbReference type="GO" id="GO:0097367">
    <property type="term" value="F:carbohydrate derivative binding"/>
    <property type="evidence" value="ECO:0007669"/>
    <property type="project" value="InterPro"/>
</dbReference>
<dbReference type="InterPro" id="IPR040190">
    <property type="entry name" value="MURQ/GCKR"/>
</dbReference>
<dbReference type="Pfam" id="PF01869">
    <property type="entry name" value="BcrAD_BadFG"/>
    <property type="match status" value="1"/>
</dbReference>
<evidence type="ECO:0000259" key="3">
    <source>
        <dbReference type="PROSITE" id="PS51464"/>
    </source>
</evidence>
<dbReference type="GO" id="GO:0009254">
    <property type="term" value="P:peptidoglycan turnover"/>
    <property type="evidence" value="ECO:0007669"/>
    <property type="project" value="TreeGrafter"/>
</dbReference>
<dbReference type="GO" id="GO:0016803">
    <property type="term" value="F:ether hydrolase activity"/>
    <property type="evidence" value="ECO:0007669"/>
    <property type="project" value="TreeGrafter"/>
</dbReference>
<sequence>MTASIVSPVLLGIEGGGTRTSVRLVDGAGTTLMNFQTGPAVLSLMTDRELRWHLRAIAERLLYVPQAIGVGLAGARTHVDQERLAKAISRIWPNIPCVATNDLETALAAAPESVKELPRVLVLSGTGSCCFGRTPDGRTAKVGGRGHIIGDRGSACDIGLRALRAVMADLDHRGRMGKLGVAILNALMFNEPDQLIPWSVHATKTEIANLTVTVFAVAQTGDRLTKKILADAAAMLAEDACACASQIAPAGSPVEFVLNGGVMLRNPSFMRDVSRRIRTCWSRRARVIPLARPSVWGAVKLAEGVVRPEIGKACSASQPVAPLTLPAPIADLQVLSDSPTELRNPRSIKLDRLPLPQGIELMLSEDALIPAAVLKEKRALTQVVEKVVAAFQTNGRLFYAGAGTSGRLGVLDASEIPPTFRAPREQVQGIIAGGRQALWSAVEGAEDDVQAGSEAISFRQLDAQDVFIGIAASGRTPFVWGALHEANRRGAFTVLLCFNPAMREAVRKLREPAWKPKVLLTPNVGPEVLTGSTRLKSGTATKLVLNIITTLAMTKVGKVISNLMVDLNPSNVKLRDRAIRILVQLTASTPDQARAALEATGWVVKSAYERLKKG</sequence>
<dbReference type="InterPro" id="IPR002731">
    <property type="entry name" value="ATPase_BadF"/>
</dbReference>
<gene>
    <name evidence="4" type="ORF">SAMN02745166_04309</name>
</gene>
<organism evidence="4 5">
    <name type="scientific">Prosthecobacter debontii</name>
    <dbReference type="NCBI Taxonomy" id="48467"/>
    <lineage>
        <taxon>Bacteria</taxon>
        <taxon>Pseudomonadati</taxon>
        <taxon>Verrucomicrobiota</taxon>
        <taxon>Verrucomicrobiia</taxon>
        <taxon>Verrucomicrobiales</taxon>
        <taxon>Verrucomicrobiaceae</taxon>
        <taxon>Prosthecobacter</taxon>
    </lineage>
</organism>
<dbReference type="EMBL" id="FUYE01000019">
    <property type="protein sequence ID" value="SKB05711.1"/>
    <property type="molecule type" value="Genomic_DNA"/>
</dbReference>
<dbReference type="InterPro" id="IPR043129">
    <property type="entry name" value="ATPase_NBD"/>
</dbReference>
<dbReference type="Proteomes" id="UP000190774">
    <property type="component" value="Unassembled WGS sequence"/>
</dbReference>
<dbReference type="NCBIfam" id="NF009222">
    <property type="entry name" value="PRK12570.1"/>
    <property type="match status" value="1"/>
</dbReference>
<dbReference type="InterPro" id="IPR005488">
    <property type="entry name" value="Etherase_MurQ"/>
</dbReference>
<keyword evidence="2" id="KW-0119">Carbohydrate metabolism</keyword>
<evidence type="ECO:0000313" key="5">
    <source>
        <dbReference type="Proteomes" id="UP000190774"/>
    </source>
</evidence>
<dbReference type="CDD" id="cd24007">
    <property type="entry name" value="ASKHA_NBD_eukNAGK-like"/>
    <property type="match status" value="1"/>
</dbReference>
<keyword evidence="1" id="KW-0456">Lyase</keyword>
<dbReference type="CDD" id="cd05007">
    <property type="entry name" value="SIS_Etherase"/>
    <property type="match status" value="1"/>
</dbReference>
<dbReference type="GO" id="GO:0046348">
    <property type="term" value="P:amino sugar catabolic process"/>
    <property type="evidence" value="ECO:0007669"/>
    <property type="project" value="InterPro"/>
</dbReference>
<dbReference type="NCBIfam" id="NF003915">
    <property type="entry name" value="PRK05441.1"/>
    <property type="match status" value="1"/>
</dbReference>
<dbReference type="SUPFAM" id="SSF53067">
    <property type="entry name" value="Actin-like ATPase domain"/>
    <property type="match status" value="2"/>
</dbReference>
<dbReference type="InterPro" id="IPR001347">
    <property type="entry name" value="SIS_dom"/>
</dbReference>
<dbReference type="Gene3D" id="3.30.420.40">
    <property type="match status" value="2"/>
</dbReference>
<reference evidence="5" key="1">
    <citation type="submission" date="2017-02" db="EMBL/GenBank/DDBJ databases">
        <authorList>
            <person name="Varghese N."/>
            <person name="Submissions S."/>
        </authorList>
    </citation>
    <scope>NUCLEOTIDE SEQUENCE [LARGE SCALE GENOMIC DNA]</scope>
    <source>
        <strain evidence="5">ATCC 700200</strain>
    </source>
</reference>
<keyword evidence="5" id="KW-1185">Reference proteome</keyword>
<dbReference type="AlphaFoldDB" id="A0A1T4YWP2"/>
<dbReference type="SUPFAM" id="SSF53697">
    <property type="entry name" value="SIS domain"/>
    <property type="match status" value="1"/>
</dbReference>
<dbReference type="InterPro" id="IPR046348">
    <property type="entry name" value="SIS_dom_sf"/>
</dbReference>
<dbReference type="PANTHER" id="PTHR10088:SF4">
    <property type="entry name" value="GLUCOKINASE REGULATORY PROTEIN"/>
    <property type="match status" value="1"/>
</dbReference>
<dbReference type="Pfam" id="PF22645">
    <property type="entry name" value="GKRP_SIS_N"/>
    <property type="match status" value="1"/>
</dbReference>